<evidence type="ECO:0000313" key="2">
    <source>
        <dbReference type="Proteomes" id="UP000886595"/>
    </source>
</evidence>
<name>A0A8X7VT81_BRACI</name>
<gene>
    <name evidence="1" type="ORF">Bca52824_019987</name>
</gene>
<dbReference type="AlphaFoldDB" id="A0A8X7VT81"/>
<evidence type="ECO:0000313" key="1">
    <source>
        <dbReference type="EMBL" id="KAG2316865.1"/>
    </source>
</evidence>
<dbReference type="EMBL" id="JAAMPC010000004">
    <property type="protein sequence ID" value="KAG2316865.1"/>
    <property type="molecule type" value="Genomic_DNA"/>
</dbReference>
<sequence>MSLRVDGGLPPYDPLGWGLDDPMCFGVGRLKVYEVNDDGSFFESLLRMSKSQIFQYCRWNGLSVIVVEFPVESGGLMRCLERWSVRVRGCRSGSSESSI</sequence>
<comment type="caution">
    <text evidence="1">The sequence shown here is derived from an EMBL/GenBank/DDBJ whole genome shotgun (WGS) entry which is preliminary data.</text>
</comment>
<dbReference type="Proteomes" id="UP000886595">
    <property type="component" value="Unassembled WGS sequence"/>
</dbReference>
<proteinExistence type="predicted"/>
<reference evidence="1 2" key="1">
    <citation type="submission" date="2020-02" db="EMBL/GenBank/DDBJ databases">
        <authorList>
            <person name="Ma Q."/>
            <person name="Huang Y."/>
            <person name="Song X."/>
            <person name="Pei D."/>
        </authorList>
    </citation>
    <scope>NUCLEOTIDE SEQUENCE [LARGE SCALE GENOMIC DNA]</scope>
    <source>
        <strain evidence="1">Sxm20200214</strain>
        <tissue evidence="1">Leaf</tissue>
    </source>
</reference>
<organism evidence="1 2">
    <name type="scientific">Brassica carinata</name>
    <name type="common">Ethiopian mustard</name>
    <name type="synonym">Abyssinian cabbage</name>
    <dbReference type="NCBI Taxonomy" id="52824"/>
    <lineage>
        <taxon>Eukaryota</taxon>
        <taxon>Viridiplantae</taxon>
        <taxon>Streptophyta</taxon>
        <taxon>Embryophyta</taxon>
        <taxon>Tracheophyta</taxon>
        <taxon>Spermatophyta</taxon>
        <taxon>Magnoliopsida</taxon>
        <taxon>eudicotyledons</taxon>
        <taxon>Gunneridae</taxon>
        <taxon>Pentapetalae</taxon>
        <taxon>rosids</taxon>
        <taxon>malvids</taxon>
        <taxon>Brassicales</taxon>
        <taxon>Brassicaceae</taxon>
        <taxon>Brassiceae</taxon>
        <taxon>Brassica</taxon>
    </lineage>
</organism>
<protein>
    <submittedName>
        <fullName evidence="1">Uncharacterized protein</fullName>
    </submittedName>
</protein>
<accession>A0A8X7VT81</accession>
<keyword evidence="2" id="KW-1185">Reference proteome</keyword>